<name>A0A955E077_UNCKA</name>
<organism evidence="1 2">
    <name type="scientific">candidate division WWE3 bacterium</name>
    <dbReference type="NCBI Taxonomy" id="2053526"/>
    <lineage>
        <taxon>Bacteria</taxon>
        <taxon>Katanobacteria</taxon>
    </lineage>
</organism>
<dbReference type="EC" id="2.4.-.-" evidence="1"/>
<dbReference type="SUPFAM" id="SSF53756">
    <property type="entry name" value="UDP-Glycosyltransferase/glycogen phosphorylase"/>
    <property type="match status" value="1"/>
</dbReference>
<dbReference type="Gene3D" id="3.40.50.2000">
    <property type="entry name" value="Glycogen Phosphorylase B"/>
    <property type="match status" value="1"/>
</dbReference>
<reference evidence="1" key="1">
    <citation type="submission" date="2020-04" db="EMBL/GenBank/DDBJ databases">
        <authorList>
            <person name="Zhang T."/>
        </authorList>
    </citation>
    <scope>NUCLEOTIDE SEQUENCE</scope>
    <source>
        <strain evidence="1">HKST-UBA80</strain>
    </source>
</reference>
<keyword evidence="1" id="KW-0808">Transferase</keyword>
<proteinExistence type="predicted"/>
<reference evidence="1" key="2">
    <citation type="journal article" date="2021" name="Microbiome">
        <title>Successional dynamics and alternative stable states in a saline activated sludge microbial community over 9 years.</title>
        <authorList>
            <person name="Wang Y."/>
            <person name="Ye J."/>
            <person name="Ju F."/>
            <person name="Liu L."/>
            <person name="Boyd J.A."/>
            <person name="Deng Y."/>
            <person name="Parks D.H."/>
            <person name="Jiang X."/>
            <person name="Yin X."/>
            <person name="Woodcroft B.J."/>
            <person name="Tyson G.W."/>
            <person name="Hugenholtz P."/>
            <person name="Polz M.F."/>
            <person name="Zhang T."/>
        </authorList>
    </citation>
    <scope>NUCLEOTIDE SEQUENCE</scope>
    <source>
        <strain evidence="1">HKST-UBA80</strain>
    </source>
</reference>
<accession>A0A955E077</accession>
<evidence type="ECO:0000313" key="1">
    <source>
        <dbReference type="EMBL" id="MCA9301902.1"/>
    </source>
</evidence>
<dbReference type="EMBL" id="JAGQNY010000003">
    <property type="protein sequence ID" value="MCA9301902.1"/>
    <property type="molecule type" value="Genomic_DNA"/>
</dbReference>
<comment type="caution">
    <text evidence="1">The sequence shown here is derived from an EMBL/GenBank/DDBJ whole genome shotgun (WGS) entry which is preliminary data.</text>
</comment>
<gene>
    <name evidence="1" type="ORF">KDA10_00860</name>
</gene>
<dbReference type="Pfam" id="PF13692">
    <property type="entry name" value="Glyco_trans_1_4"/>
    <property type="match status" value="1"/>
</dbReference>
<protein>
    <submittedName>
        <fullName evidence="1">Glycosyltransferase</fullName>
        <ecNumber evidence="1">2.4.-.-</ecNumber>
    </submittedName>
</protein>
<dbReference type="AlphaFoldDB" id="A0A955E077"/>
<sequence length="394" mass="45637">MTKAASLGHKVIFIDPPARFKFLKQMLKNRKWIFSKINSNLTVYSPVNQFNFSPFLFLQNKIHCWLLSRYIKKQGLENMKRVLWVYHFDFPRLWDLDKNLKPDVLIYDVVDAYEFFPEYARKDVTNKGVVKLIQLADRWLKEHIEQHGLGGKEWVRFRENELAKRADLMFASHPLLYKNFAEKTKRIIYTPNAGDFEIYSKKPESLPSELNNVSRPLVGYSGAIDAYKFDSDLFIYLAEQTPEITYYLIGNFYISDSNPAVVKIKSLKNVMCVGSRPFEVTAELTHYFDAYIIPYVINEYTYNGCFPVKVFNSLSTGCPVVVSDLPAYEGLENVLYVAKDKEEFVDKVRQAVLDKDPVKAKTRVAVAENNTWDIKVSKQLKAISDFLSGKDSAR</sequence>
<dbReference type="Proteomes" id="UP000714817">
    <property type="component" value="Unassembled WGS sequence"/>
</dbReference>
<keyword evidence="1" id="KW-0328">Glycosyltransferase</keyword>
<dbReference type="GO" id="GO:0016757">
    <property type="term" value="F:glycosyltransferase activity"/>
    <property type="evidence" value="ECO:0007669"/>
    <property type="project" value="UniProtKB-KW"/>
</dbReference>
<evidence type="ECO:0000313" key="2">
    <source>
        <dbReference type="Proteomes" id="UP000714817"/>
    </source>
</evidence>